<protein>
    <recommendedName>
        <fullName evidence="4">Peptidase inhibitor family I36</fullName>
    </recommendedName>
</protein>
<dbReference type="STRING" id="402600.SAMN05216188_10510"/>
<evidence type="ECO:0000313" key="3">
    <source>
        <dbReference type="Proteomes" id="UP000199352"/>
    </source>
</evidence>
<feature type="chain" id="PRO_5011651889" description="Peptidase inhibitor family I36" evidence="1">
    <location>
        <begin position="29"/>
        <end position="149"/>
    </location>
</feature>
<sequence>MMIPRMKRGIIAVALVLLGFVFPGVATAETPPGCASAAQIGSTGHVKWRGDTIASVKQFAGCGSNYSYVYVWESFRATGRHWITQTAIAVYSSSSDSTPDSYKGGNSNQFDPVELWGKPADTLSKCTAAYGMVSVQQDDNFIAYSTKRC</sequence>
<dbReference type="EMBL" id="FOFR01000005">
    <property type="protein sequence ID" value="SEQ76065.1"/>
    <property type="molecule type" value="Genomic_DNA"/>
</dbReference>
<evidence type="ECO:0000313" key="2">
    <source>
        <dbReference type="EMBL" id="SEQ76065.1"/>
    </source>
</evidence>
<evidence type="ECO:0000256" key="1">
    <source>
        <dbReference type="SAM" id="SignalP"/>
    </source>
</evidence>
<feature type="signal peptide" evidence="1">
    <location>
        <begin position="1"/>
        <end position="28"/>
    </location>
</feature>
<gene>
    <name evidence="2" type="ORF">SAMN05216188_10510</name>
</gene>
<reference evidence="3" key="1">
    <citation type="submission" date="2016-10" db="EMBL/GenBank/DDBJ databases">
        <authorList>
            <person name="Varghese N."/>
            <person name="Submissions S."/>
        </authorList>
    </citation>
    <scope>NUCLEOTIDE SEQUENCE [LARGE SCALE GENOMIC DNA]</scope>
    <source>
        <strain evidence="3">CGMCC 4.3525</strain>
    </source>
</reference>
<name>A0A1H9INV2_9PSEU</name>
<dbReference type="Proteomes" id="UP000199352">
    <property type="component" value="Unassembled WGS sequence"/>
</dbReference>
<keyword evidence="1" id="KW-0732">Signal</keyword>
<keyword evidence="3" id="KW-1185">Reference proteome</keyword>
<evidence type="ECO:0008006" key="4">
    <source>
        <dbReference type="Google" id="ProtNLM"/>
    </source>
</evidence>
<proteinExistence type="predicted"/>
<dbReference type="AlphaFoldDB" id="A0A1H9INV2"/>
<accession>A0A1H9INV2</accession>
<organism evidence="2 3">
    <name type="scientific">Lentzea xinjiangensis</name>
    <dbReference type="NCBI Taxonomy" id="402600"/>
    <lineage>
        <taxon>Bacteria</taxon>
        <taxon>Bacillati</taxon>
        <taxon>Actinomycetota</taxon>
        <taxon>Actinomycetes</taxon>
        <taxon>Pseudonocardiales</taxon>
        <taxon>Pseudonocardiaceae</taxon>
        <taxon>Lentzea</taxon>
    </lineage>
</organism>